<accession>A0AB34CGR9</accession>
<sequence>MKWFNVMTCLVMLTACSSAPMKYESSADRYCHLQGGTLSYEKRLFGRTGYCILPDGTKIEHRRLYLKNRVLP</sequence>
<name>A0AB34CGR9_9GAMM</name>
<dbReference type="InterPro" id="IPR005590">
    <property type="entry name" value="DUF333"/>
</dbReference>
<comment type="caution">
    <text evidence="1">The sequence shown here is derived from an EMBL/GenBank/DDBJ whole genome shotgun (WGS) entry which is preliminary data.</text>
</comment>
<dbReference type="PROSITE" id="PS51257">
    <property type="entry name" value="PROKAR_LIPOPROTEIN"/>
    <property type="match status" value="1"/>
</dbReference>
<evidence type="ECO:0000313" key="2">
    <source>
        <dbReference type="Proteomes" id="UP000324255"/>
    </source>
</evidence>
<organism evidence="1 2">
    <name type="scientific">Candidatus Pantoea gossypiicola</name>
    <dbReference type="NCBI Taxonomy" id="2608008"/>
    <lineage>
        <taxon>Bacteria</taxon>
        <taxon>Pseudomonadati</taxon>
        <taxon>Pseudomonadota</taxon>
        <taxon>Gammaproteobacteria</taxon>
        <taxon>Enterobacterales</taxon>
        <taxon>Erwiniaceae</taxon>
        <taxon>Pantoea</taxon>
    </lineage>
</organism>
<reference evidence="1 2" key="1">
    <citation type="submission" date="2019-09" db="EMBL/GenBank/DDBJ databases">
        <title>Genomic diversity of phyloplane-associated Pantoea species in Pakistan cotton crop.</title>
        <authorList>
            <person name="Tufail M.R."/>
            <person name="Cook D.R."/>
        </authorList>
    </citation>
    <scope>NUCLEOTIDE SEQUENCE [LARGE SCALE GENOMIC DNA]</scope>
    <source>
        <strain evidence="1 2">B_8</strain>
    </source>
</reference>
<keyword evidence="2" id="KW-1185">Reference proteome</keyword>
<dbReference type="AlphaFoldDB" id="A0AB34CGR9"/>
<dbReference type="Pfam" id="PF03891">
    <property type="entry name" value="DUF333"/>
    <property type="match status" value="1"/>
</dbReference>
<evidence type="ECO:0000313" key="1">
    <source>
        <dbReference type="EMBL" id="KAA6117753.1"/>
    </source>
</evidence>
<gene>
    <name evidence="1" type="ORF">F3I20_23670</name>
</gene>
<proteinExistence type="predicted"/>
<dbReference type="EMBL" id="VWVM01000043">
    <property type="protein sequence ID" value="KAA6117753.1"/>
    <property type="molecule type" value="Genomic_DNA"/>
</dbReference>
<protein>
    <submittedName>
        <fullName evidence="1">DUF333 domain-containing protein</fullName>
    </submittedName>
</protein>
<dbReference type="Proteomes" id="UP000324255">
    <property type="component" value="Unassembled WGS sequence"/>
</dbReference>